<dbReference type="Pfam" id="PF13829">
    <property type="entry name" value="DUF4191"/>
    <property type="match status" value="1"/>
</dbReference>
<keyword evidence="2" id="KW-1133">Transmembrane helix</keyword>
<evidence type="ECO:0000256" key="1">
    <source>
        <dbReference type="SAM" id="MobiDB-lite"/>
    </source>
</evidence>
<feature type="transmembrane region" description="Helical" evidence="2">
    <location>
        <begin position="66"/>
        <end position="85"/>
    </location>
</feature>
<protein>
    <submittedName>
        <fullName evidence="3">DUF4191 domain-containing protein</fullName>
    </submittedName>
</protein>
<name>A0ABU2H2I8_9ACTN</name>
<dbReference type="RefSeq" id="WP_310910970.1">
    <property type="nucleotide sequence ID" value="NZ_JAVLVT010000001.1"/>
</dbReference>
<dbReference type="InterPro" id="IPR025445">
    <property type="entry name" value="DUF4191"/>
</dbReference>
<feature type="region of interest" description="Disordered" evidence="1">
    <location>
        <begin position="212"/>
        <end position="242"/>
    </location>
</feature>
<feature type="transmembrane region" description="Helical" evidence="2">
    <location>
        <begin position="41"/>
        <end position="60"/>
    </location>
</feature>
<comment type="caution">
    <text evidence="3">The sequence shown here is derived from an EMBL/GenBank/DDBJ whole genome shotgun (WGS) entry which is preliminary data.</text>
</comment>
<evidence type="ECO:0000313" key="4">
    <source>
        <dbReference type="Proteomes" id="UP001250214"/>
    </source>
</evidence>
<proteinExistence type="predicted"/>
<reference evidence="4" key="1">
    <citation type="submission" date="2023-07" db="EMBL/GenBank/DDBJ databases">
        <title>Novel species in the genus Lipingzhangella isolated from Sambhar Salt Lake.</title>
        <authorList>
            <person name="Jiya N."/>
            <person name="Kajale S."/>
            <person name="Sharma A."/>
        </authorList>
    </citation>
    <scope>NUCLEOTIDE SEQUENCE [LARGE SCALE GENOMIC DNA]</scope>
    <source>
        <strain evidence="4">LS1_29</strain>
    </source>
</reference>
<evidence type="ECO:0000313" key="3">
    <source>
        <dbReference type="EMBL" id="MDS1269506.1"/>
    </source>
</evidence>
<accession>A0ABU2H2I8</accession>
<keyword evidence="2" id="KW-0472">Membrane</keyword>
<dbReference type="Proteomes" id="UP001250214">
    <property type="component" value="Unassembled WGS sequence"/>
</dbReference>
<evidence type="ECO:0000256" key="2">
    <source>
        <dbReference type="SAM" id="Phobius"/>
    </source>
</evidence>
<dbReference type="EMBL" id="JAVLVT010000001">
    <property type="protein sequence ID" value="MDS1269506.1"/>
    <property type="molecule type" value="Genomic_DNA"/>
</dbReference>
<feature type="compositionally biased region" description="Low complexity" evidence="1">
    <location>
        <begin position="218"/>
        <end position="231"/>
    </location>
</feature>
<gene>
    <name evidence="3" type="ORF">RIF23_04250</name>
</gene>
<organism evidence="3 4">
    <name type="scientific">Lipingzhangella rawalii</name>
    <dbReference type="NCBI Taxonomy" id="2055835"/>
    <lineage>
        <taxon>Bacteria</taxon>
        <taxon>Bacillati</taxon>
        <taxon>Actinomycetota</taxon>
        <taxon>Actinomycetes</taxon>
        <taxon>Streptosporangiales</taxon>
        <taxon>Nocardiopsidaceae</taxon>
        <taxon>Lipingzhangella</taxon>
    </lineage>
</organism>
<keyword evidence="2" id="KW-0812">Transmembrane</keyword>
<sequence>MAKQSKDTKTGSAQTGEKKPGRLKQIGMIARMLHRHNKKSIPLAVLVAVVVLGLAVLGGILTGAVLWWTLMGVPIAVLAGFIVFSRSAQRMQYTMMEGHLGAGGMILDNMRGNWSVSLGVNANRSMDVVHRVVGRPGVVLVGEGDPARLKQLLLTEKKRVSRVAHNTPIYELQAGTGAGQIPISQLQRKLFKLPRNLNKAEVTELNYRLKAMPPPVQMPKGPMPKGAKMPKMPTPKEQGGQS</sequence>
<keyword evidence="4" id="KW-1185">Reference proteome</keyword>